<evidence type="ECO:0000313" key="2">
    <source>
        <dbReference type="Proteomes" id="UP000779574"/>
    </source>
</evidence>
<gene>
    <name evidence="1" type="ORF">KCU76_g1352</name>
</gene>
<evidence type="ECO:0000313" key="1">
    <source>
        <dbReference type="EMBL" id="KAG9699648.1"/>
    </source>
</evidence>
<comment type="caution">
    <text evidence="1">The sequence shown here is derived from an EMBL/GenBank/DDBJ whole genome shotgun (WGS) entry which is preliminary data.</text>
</comment>
<feature type="non-terminal residue" evidence="1">
    <location>
        <position position="1"/>
    </location>
</feature>
<sequence>LVCAIFERPLPDAETGKVMRTIWNWETRVWEHEYDKHDFSWEERQYYPMRKPCSLPPPPISRPPLDATAGMVMYTAFDWEKSRWEHGYQCGGWTYFGPGSFASLGSLSCLTDPLLVPPPLPPSRLPSPHPTCGHAISFGFNTYAECWTVTYEDGTALPVSDAELEDMFPGGLPF</sequence>
<proteinExistence type="predicted"/>
<dbReference type="Proteomes" id="UP000779574">
    <property type="component" value="Unassembled WGS sequence"/>
</dbReference>
<dbReference type="OrthoDB" id="3892347at2759"/>
<name>A0A9P8JEZ2_AURME</name>
<dbReference type="EMBL" id="JAHFXF010000029">
    <property type="protein sequence ID" value="KAG9699648.1"/>
    <property type="molecule type" value="Genomic_DNA"/>
</dbReference>
<organism evidence="1 2">
    <name type="scientific">Aureobasidium melanogenum</name>
    <name type="common">Aureobasidium pullulans var. melanogenum</name>
    <dbReference type="NCBI Taxonomy" id="46634"/>
    <lineage>
        <taxon>Eukaryota</taxon>
        <taxon>Fungi</taxon>
        <taxon>Dikarya</taxon>
        <taxon>Ascomycota</taxon>
        <taxon>Pezizomycotina</taxon>
        <taxon>Dothideomycetes</taxon>
        <taxon>Dothideomycetidae</taxon>
        <taxon>Dothideales</taxon>
        <taxon>Saccotheciaceae</taxon>
        <taxon>Aureobasidium</taxon>
    </lineage>
</organism>
<reference evidence="1" key="1">
    <citation type="journal article" date="2021" name="J Fungi (Basel)">
        <title>Virulence traits and population genomics of the black yeast Aureobasidium melanogenum.</title>
        <authorList>
            <person name="Cernosa A."/>
            <person name="Sun X."/>
            <person name="Gostincar C."/>
            <person name="Fang C."/>
            <person name="Gunde-Cimerman N."/>
            <person name="Song Z."/>
        </authorList>
    </citation>
    <scope>NUCLEOTIDE SEQUENCE</scope>
    <source>
        <strain evidence="1">EXF-9911</strain>
    </source>
</reference>
<reference evidence="1" key="2">
    <citation type="submission" date="2021-08" db="EMBL/GenBank/DDBJ databases">
        <authorList>
            <person name="Gostincar C."/>
            <person name="Sun X."/>
            <person name="Song Z."/>
            <person name="Gunde-Cimerman N."/>
        </authorList>
    </citation>
    <scope>NUCLEOTIDE SEQUENCE</scope>
    <source>
        <strain evidence="1">EXF-9911</strain>
    </source>
</reference>
<feature type="non-terminal residue" evidence="1">
    <location>
        <position position="174"/>
    </location>
</feature>
<accession>A0A9P8JEZ2</accession>
<dbReference type="AlphaFoldDB" id="A0A9P8JEZ2"/>
<protein>
    <submittedName>
        <fullName evidence="1">Uncharacterized protein</fullName>
    </submittedName>
</protein>